<accession>A0A2T5P7L2</accession>
<evidence type="ECO:0000313" key="2">
    <source>
        <dbReference type="EMBL" id="PTU73740.1"/>
    </source>
</evidence>
<keyword evidence="1" id="KW-0812">Transmembrane</keyword>
<keyword evidence="3" id="KW-1185">Reference proteome</keyword>
<evidence type="ECO:0000256" key="1">
    <source>
        <dbReference type="SAM" id="Phobius"/>
    </source>
</evidence>
<dbReference type="Proteomes" id="UP000244064">
    <property type="component" value="Unassembled WGS sequence"/>
</dbReference>
<organism evidence="2 3">
    <name type="scientific">Pseudomonas mangrovi</name>
    <dbReference type="NCBI Taxonomy" id="2161748"/>
    <lineage>
        <taxon>Bacteria</taxon>
        <taxon>Pseudomonadati</taxon>
        <taxon>Pseudomonadota</taxon>
        <taxon>Gammaproteobacteria</taxon>
        <taxon>Pseudomonadales</taxon>
        <taxon>Pseudomonadaceae</taxon>
        <taxon>Pseudomonas</taxon>
    </lineage>
</organism>
<dbReference type="RefSeq" id="WP_108108184.1">
    <property type="nucleotide sequence ID" value="NZ_QASN01000020.1"/>
</dbReference>
<keyword evidence="1" id="KW-0472">Membrane</keyword>
<feature type="transmembrane region" description="Helical" evidence="1">
    <location>
        <begin position="81"/>
        <end position="105"/>
    </location>
</feature>
<dbReference type="EMBL" id="QASN01000020">
    <property type="protein sequence ID" value="PTU73740.1"/>
    <property type="molecule type" value="Genomic_DNA"/>
</dbReference>
<name>A0A2T5P7L2_9PSED</name>
<sequence>MHIRLRGALLLAGCFLLYAMLFTSALLHGFDGSGLATTLLGLVLICASGAVALIGSLELLTGIAFAHLSQRWSTLRGGRRALFSLLLVGISLGLLLAGVLLFRWLNV</sequence>
<evidence type="ECO:0000313" key="3">
    <source>
        <dbReference type="Proteomes" id="UP000244064"/>
    </source>
</evidence>
<comment type="caution">
    <text evidence="2">The sequence shown here is derived from an EMBL/GenBank/DDBJ whole genome shotgun (WGS) entry which is preliminary data.</text>
</comment>
<protein>
    <submittedName>
        <fullName evidence="2">Uncharacterized protein</fullName>
    </submittedName>
</protein>
<proteinExistence type="predicted"/>
<dbReference type="AlphaFoldDB" id="A0A2T5P7L2"/>
<gene>
    <name evidence="2" type="ORF">DBO85_15660</name>
</gene>
<keyword evidence="1" id="KW-1133">Transmembrane helix</keyword>
<reference evidence="2 3" key="1">
    <citation type="submission" date="2018-04" db="EMBL/GenBank/DDBJ databases">
        <title>Pseudomonas sp. nov., isolated from mangrove soil.</title>
        <authorList>
            <person name="Chen C."/>
        </authorList>
    </citation>
    <scope>NUCLEOTIDE SEQUENCE [LARGE SCALE GENOMIC DNA]</scope>
    <source>
        <strain evidence="2 3">TC-11</strain>
    </source>
</reference>
<feature type="transmembrane region" description="Helical" evidence="1">
    <location>
        <begin position="39"/>
        <end position="60"/>
    </location>
</feature>